<keyword evidence="3" id="KW-1185">Reference proteome</keyword>
<dbReference type="GO" id="GO:0003677">
    <property type="term" value="F:DNA binding"/>
    <property type="evidence" value="ECO:0007669"/>
    <property type="project" value="InterPro"/>
</dbReference>
<evidence type="ECO:0000313" key="2">
    <source>
        <dbReference type="EMBL" id="SFL01568.1"/>
    </source>
</evidence>
<dbReference type="OrthoDB" id="8107794at2"/>
<organism evidence="2 3">
    <name type="scientific">Shimia haliotis</name>
    <dbReference type="NCBI Taxonomy" id="1280847"/>
    <lineage>
        <taxon>Bacteria</taxon>
        <taxon>Pseudomonadati</taxon>
        <taxon>Pseudomonadota</taxon>
        <taxon>Alphaproteobacteria</taxon>
        <taxon>Rhodobacterales</taxon>
        <taxon>Roseobacteraceae</taxon>
    </lineage>
</organism>
<dbReference type="Pfam" id="PF12697">
    <property type="entry name" value="Abhydrolase_6"/>
    <property type="match status" value="1"/>
</dbReference>
<dbReference type="GO" id="GO:0016020">
    <property type="term" value="C:membrane"/>
    <property type="evidence" value="ECO:0007669"/>
    <property type="project" value="TreeGrafter"/>
</dbReference>
<dbReference type="InterPro" id="IPR016032">
    <property type="entry name" value="Sig_transdc_resp-reg_C-effctor"/>
</dbReference>
<dbReference type="InterPro" id="IPR029058">
    <property type="entry name" value="AB_hydrolase_fold"/>
</dbReference>
<evidence type="ECO:0000259" key="1">
    <source>
        <dbReference type="SMART" id="SM00421"/>
    </source>
</evidence>
<dbReference type="Gene3D" id="1.10.10.10">
    <property type="entry name" value="Winged helix-like DNA-binding domain superfamily/Winged helix DNA-binding domain"/>
    <property type="match status" value="1"/>
</dbReference>
<dbReference type="InterPro" id="IPR036388">
    <property type="entry name" value="WH-like_DNA-bd_sf"/>
</dbReference>
<dbReference type="STRING" id="1280847.SAMN04488036_10475"/>
<dbReference type="Proteomes" id="UP000198851">
    <property type="component" value="Unassembled WGS sequence"/>
</dbReference>
<evidence type="ECO:0000313" key="3">
    <source>
        <dbReference type="Proteomes" id="UP000198851"/>
    </source>
</evidence>
<dbReference type="Gene3D" id="3.40.50.1820">
    <property type="entry name" value="alpha/beta hydrolase"/>
    <property type="match status" value="1"/>
</dbReference>
<dbReference type="InterPro" id="IPR050266">
    <property type="entry name" value="AB_hydrolase_sf"/>
</dbReference>
<dbReference type="AlphaFoldDB" id="A0A1I4E6Y4"/>
<dbReference type="EMBL" id="FOSZ01000004">
    <property type="protein sequence ID" value="SFL01568.1"/>
    <property type="molecule type" value="Genomic_DNA"/>
</dbReference>
<reference evidence="3" key="1">
    <citation type="submission" date="2016-10" db="EMBL/GenBank/DDBJ databases">
        <authorList>
            <person name="Varghese N."/>
            <person name="Submissions S."/>
        </authorList>
    </citation>
    <scope>NUCLEOTIDE SEQUENCE [LARGE SCALE GENOMIC DNA]</scope>
    <source>
        <strain evidence="3">DSM 28453</strain>
    </source>
</reference>
<gene>
    <name evidence="2" type="ORF">SAMN04488036_10475</name>
</gene>
<dbReference type="PANTHER" id="PTHR43798:SF33">
    <property type="entry name" value="HYDROLASE, PUTATIVE (AFU_ORTHOLOGUE AFUA_2G14860)-RELATED"/>
    <property type="match status" value="1"/>
</dbReference>
<dbReference type="SUPFAM" id="SSF53474">
    <property type="entry name" value="alpha/beta-Hydrolases"/>
    <property type="match status" value="1"/>
</dbReference>
<name>A0A1I4E6Y4_9RHOB</name>
<dbReference type="InterPro" id="IPR000073">
    <property type="entry name" value="AB_hydrolase_1"/>
</dbReference>
<proteinExistence type="predicted"/>
<accession>A0A1I4E6Y4</accession>
<feature type="domain" description="HTH luxR-type" evidence="1">
    <location>
        <begin position="209"/>
        <end position="266"/>
    </location>
</feature>
<protein>
    <submittedName>
        <fullName evidence="2">Pimeloyl-ACP methyl ester carboxylesterase</fullName>
    </submittedName>
</protein>
<dbReference type="InterPro" id="IPR000792">
    <property type="entry name" value="Tscrpt_reg_LuxR_C"/>
</dbReference>
<dbReference type="PANTHER" id="PTHR43798">
    <property type="entry name" value="MONOACYLGLYCEROL LIPASE"/>
    <property type="match status" value="1"/>
</dbReference>
<dbReference type="SUPFAM" id="SSF46894">
    <property type="entry name" value="C-terminal effector domain of the bipartite response regulators"/>
    <property type="match status" value="1"/>
</dbReference>
<dbReference type="GO" id="GO:0006355">
    <property type="term" value="P:regulation of DNA-templated transcription"/>
    <property type="evidence" value="ECO:0007669"/>
    <property type="project" value="InterPro"/>
</dbReference>
<dbReference type="SMART" id="SM00421">
    <property type="entry name" value="HTH_LUXR"/>
    <property type="match status" value="1"/>
</dbReference>
<sequence length="586" mass="64221">MHFKDAVTFCGAFMLSVSPVGEIQTPTALIQTIYEVAVDPDAFDRLVALWGDYLQETIAPAPMLDHSSPAQISLEVSSHLMRSFEILDRLGRTDIEKTDAPGPQISPPEIVVTREGKILSCSHRAKITLLAQIDDSLFGLDMTPESRQRLQIDLAARGEPESSAVYVFFDRTDGHPLPMALEAHQEGQFLLRGLHGAWSEVHDRMLRQMFGLTDAETRLARELLTGVGLKDIAEATGRSIDTLRTQLKAIRRKTYTANQQQLVRIMTGLEALVRDRPEMAQTCPSEHGVLHLRDGRRLAYRCFGPEDGKPCLFIHNMLSGPATLVPIVPFLQTLGLRLICPLRPGFGDSDLDQVCLADPAQAPTRFAEDAVHLLDHLGLGRVVCVGYMSGAVYAFRLAQCSPGRIAAVFTVSGAVPMSQFAQILSMNTRQKIVAMTARFAPGMLPPILRAGIAQIDAGGIDAFIDALHPEESADRAQARSPQHREFLHEGYRQAVTQGHFGFVIDSHHVVRDWSDVCVLGGQPVRMMHGSDDPAVSATSAARFAKDHGFGYREFPKCGQLVLFARTEEILTELAALADAVLPANQG</sequence>